<feature type="transmembrane region" description="Helical" evidence="1">
    <location>
        <begin position="54"/>
        <end position="75"/>
    </location>
</feature>
<evidence type="ECO:0000313" key="3">
    <source>
        <dbReference type="Proteomes" id="UP001155241"/>
    </source>
</evidence>
<dbReference type="Proteomes" id="UP001155241">
    <property type="component" value="Unassembled WGS sequence"/>
</dbReference>
<evidence type="ECO:0000313" key="2">
    <source>
        <dbReference type="EMBL" id="MCO6047934.1"/>
    </source>
</evidence>
<name>A0A9X2FFP1_9BACT</name>
<organism evidence="2 3">
    <name type="scientific">Aeoliella straminimaris</name>
    <dbReference type="NCBI Taxonomy" id="2954799"/>
    <lineage>
        <taxon>Bacteria</taxon>
        <taxon>Pseudomonadati</taxon>
        <taxon>Planctomycetota</taxon>
        <taxon>Planctomycetia</taxon>
        <taxon>Pirellulales</taxon>
        <taxon>Lacipirellulaceae</taxon>
        <taxon>Aeoliella</taxon>
    </lineage>
</organism>
<dbReference type="RefSeq" id="WP_252856040.1">
    <property type="nucleotide sequence ID" value="NZ_JAMXLR010000092.1"/>
</dbReference>
<accession>A0A9X2FFP1</accession>
<gene>
    <name evidence="2" type="ORF">NG895_28855</name>
</gene>
<keyword evidence="1" id="KW-0472">Membrane</keyword>
<keyword evidence="1" id="KW-1133">Transmembrane helix</keyword>
<proteinExistence type="predicted"/>
<keyword evidence="3" id="KW-1185">Reference proteome</keyword>
<keyword evidence="1" id="KW-0812">Transmembrane</keyword>
<reference evidence="2" key="1">
    <citation type="submission" date="2022-06" db="EMBL/GenBank/DDBJ databases">
        <title>Aeoliella straminimaris, a novel planctomycete from sediments.</title>
        <authorList>
            <person name="Vitorino I.R."/>
            <person name="Lage O.M."/>
        </authorList>
    </citation>
    <scope>NUCLEOTIDE SEQUENCE</scope>
    <source>
        <strain evidence="2">ICT_H6.2</strain>
    </source>
</reference>
<protein>
    <submittedName>
        <fullName evidence="2">Uncharacterized protein</fullName>
    </submittedName>
</protein>
<evidence type="ECO:0000256" key="1">
    <source>
        <dbReference type="SAM" id="Phobius"/>
    </source>
</evidence>
<dbReference type="EMBL" id="JAMXLR010000092">
    <property type="protein sequence ID" value="MCO6047934.1"/>
    <property type="molecule type" value="Genomic_DNA"/>
</dbReference>
<dbReference type="AlphaFoldDB" id="A0A9X2FFP1"/>
<comment type="caution">
    <text evidence="2">The sequence shown here is derived from an EMBL/GenBank/DDBJ whole genome shotgun (WGS) entry which is preliminary data.</text>
</comment>
<sequence length="114" mass="13247">MNHHHHDPASSLSPERMQLFLAGLSGLPEDEVRKAKSLYIRNAISEYKAMETSMQAFGCVQVAFAVIPIFWPILYAQRRMIKAQRTLFHERIQNALDVWRDDLRGETFDLPDDF</sequence>